<sequence length="80" mass="8345">LRLSRNEDDYYFFAAQGGGSAAGQPAGRMGGGYYYPHQQGVPLYPGGDGRPLPPIGLDDALGGSGMWGFQALLLALSLVN</sequence>
<comment type="caution">
    <text evidence="1">The sequence shown here is derived from an EMBL/GenBank/DDBJ whole genome shotgun (WGS) entry which is preliminary data.</text>
</comment>
<feature type="non-terminal residue" evidence="1">
    <location>
        <position position="1"/>
    </location>
</feature>
<proteinExistence type="predicted"/>
<protein>
    <submittedName>
        <fullName evidence="1">Uncharacterized protein</fullName>
    </submittedName>
</protein>
<reference evidence="1" key="1">
    <citation type="submission" date="2022-06" db="EMBL/GenBank/DDBJ databases">
        <title>Phylogenomic reconstructions and comparative analyses of Kickxellomycotina fungi.</title>
        <authorList>
            <person name="Reynolds N.K."/>
            <person name="Stajich J.E."/>
            <person name="Barry K."/>
            <person name="Grigoriev I.V."/>
            <person name="Crous P."/>
            <person name="Smith M.E."/>
        </authorList>
    </citation>
    <scope>NUCLEOTIDE SEQUENCE</scope>
    <source>
        <strain evidence="1">RSA 2271</strain>
    </source>
</reference>
<keyword evidence="2" id="KW-1185">Reference proteome</keyword>
<evidence type="ECO:0000313" key="1">
    <source>
        <dbReference type="EMBL" id="KAJ1676488.1"/>
    </source>
</evidence>
<dbReference type="EMBL" id="JAMZIH010004021">
    <property type="protein sequence ID" value="KAJ1676488.1"/>
    <property type="molecule type" value="Genomic_DNA"/>
</dbReference>
<dbReference type="Proteomes" id="UP001145114">
    <property type="component" value="Unassembled WGS sequence"/>
</dbReference>
<gene>
    <name evidence="1" type="ORF">EV182_008097</name>
</gene>
<evidence type="ECO:0000313" key="2">
    <source>
        <dbReference type="Proteomes" id="UP001145114"/>
    </source>
</evidence>
<organism evidence="1 2">
    <name type="scientific">Spiromyces aspiralis</name>
    <dbReference type="NCBI Taxonomy" id="68401"/>
    <lineage>
        <taxon>Eukaryota</taxon>
        <taxon>Fungi</taxon>
        <taxon>Fungi incertae sedis</taxon>
        <taxon>Zoopagomycota</taxon>
        <taxon>Kickxellomycotina</taxon>
        <taxon>Kickxellomycetes</taxon>
        <taxon>Kickxellales</taxon>
        <taxon>Kickxellaceae</taxon>
        <taxon>Spiromyces</taxon>
    </lineage>
</organism>
<feature type="non-terminal residue" evidence="1">
    <location>
        <position position="80"/>
    </location>
</feature>
<name>A0ACC1HL23_9FUNG</name>
<accession>A0ACC1HL23</accession>